<proteinExistence type="predicted"/>
<organism evidence="2">
    <name type="scientific">Nothobranchius furzeri</name>
    <name type="common">Turquoise killifish</name>
    <dbReference type="NCBI Taxonomy" id="105023"/>
    <lineage>
        <taxon>Eukaryota</taxon>
        <taxon>Metazoa</taxon>
        <taxon>Chordata</taxon>
        <taxon>Craniata</taxon>
        <taxon>Vertebrata</taxon>
        <taxon>Euteleostomi</taxon>
        <taxon>Actinopterygii</taxon>
        <taxon>Neopterygii</taxon>
        <taxon>Teleostei</taxon>
        <taxon>Neoteleostei</taxon>
        <taxon>Acanthomorphata</taxon>
        <taxon>Ovalentaria</taxon>
        <taxon>Atherinomorphae</taxon>
        <taxon>Cyprinodontiformes</taxon>
        <taxon>Nothobranchiidae</taxon>
        <taxon>Nothobranchius</taxon>
    </lineage>
</organism>
<feature type="non-terminal residue" evidence="2">
    <location>
        <position position="1"/>
    </location>
</feature>
<evidence type="ECO:0000313" key="2">
    <source>
        <dbReference type="EMBL" id="SBP46345.1"/>
    </source>
</evidence>
<evidence type="ECO:0000256" key="1">
    <source>
        <dbReference type="SAM" id="MobiDB-lite"/>
    </source>
</evidence>
<reference evidence="2" key="1">
    <citation type="submission" date="2016-05" db="EMBL/GenBank/DDBJ databases">
        <authorList>
            <person name="Lavstsen T."/>
            <person name="Jespersen J.S."/>
        </authorList>
    </citation>
    <scope>NUCLEOTIDE SEQUENCE</scope>
    <source>
        <tissue evidence="2">Brain</tissue>
    </source>
</reference>
<gene>
    <name evidence="2" type="primary">Nfu_g_1_017440</name>
</gene>
<sequence length="73" mass="7706">VVAVRTAGSPPARTGQQSEISHRRIIKDGAAGGQETGGRVEELGEFLPASRRGSYAVPVRDRCKQSCVQAEAV</sequence>
<protein>
    <submittedName>
        <fullName evidence="2">Uncharacterized protein</fullName>
    </submittedName>
</protein>
<accession>A0A1A7ZWK5</accession>
<name>A0A1A7ZWK5_NOTFU</name>
<feature type="region of interest" description="Disordered" evidence="1">
    <location>
        <begin position="1"/>
        <end position="39"/>
    </location>
</feature>
<dbReference type="AlphaFoldDB" id="A0A1A7ZWK5"/>
<reference evidence="2" key="2">
    <citation type="submission" date="2016-06" db="EMBL/GenBank/DDBJ databases">
        <title>The genome of a short-lived fish provides insights into sex chromosome evolution and the genetic control of aging.</title>
        <authorList>
            <person name="Reichwald K."/>
            <person name="Felder M."/>
            <person name="Petzold A."/>
            <person name="Koch P."/>
            <person name="Groth M."/>
            <person name="Platzer M."/>
        </authorList>
    </citation>
    <scope>NUCLEOTIDE SEQUENCE</scope>
    <source>
        <tissue evidence="2">Brain</tissue>
    </source>
</reference>
<dbReference type="EMBL" id="HADY01007860">
    <property type="protein sequence ID" value="SBP46345.1"/>
    <property type="molecule type" value="Transcribed_RNA"/>
</dbReference>